<feature type="compositionally biased region" description="Polar residues" evidence="3">
    <location>
        <begin position="395"/>
        <end position="405"/>
    </location>
</feature>
<dbReference type="PROSITE" id="PS50031">
    <property type="entry name" value="EH"/>
    <property type="match status" value="1"/>
</dbReference>
<evidence type="ECO:0000256" key="3">
    <source>
        <dbReference type="SAM" id="MobiDB-lite"/>
    </source>
</evidence>
<feature type="compositionally biased region" description="Low complexity" evidence="3">
    <location>
        <begin position="406"/>
        <end position="415"/>
    </location>
</feature>
<evidence type="ECO:0000259" key="4">
    <source>
        <dbReference type="PROSITE" id="PS50031"/>
    </source>
</evidence>
<feature type="compositionally biased region" description="Polar residues" evidence="3">
    <location>
        <begin position="81"/>
        <end position="95"/>
    </location>
</feature>
<feature type="compositionally biased region" description="Polar residues" evidence="3">
    <location>
        <begin position="365"/>
        <end position="381"/>
    </location>
</feature>
<feature type="region of interest" description="Disordered" evidence="3">
    <location>
        <begin position="78"/>
        <end position="129"/>
    </location>
</feature>
<dbReference type="PANTHER" id="PTHR11216:SF63">
    <property type="entry name" value="RALBP1-ASSOCIATED EPS DOMAIN-CONTAINING PROTEIN 1"/>
    <property type="match status" value="1"/>
</dbReference>
<feature type="domain" description="EH" evidence="4">
    <location>
        <begin position="208"/>
        <end position="274"/>
    </location>
</feature>
<dbReference type="InterPro" id="IPR018247">
    <property type="entry name" value="EF_Hand_1_Ca_BS"/>
</dbReference>
<dbReference type="InterPro" id="IPR011992">
    <property type="entry name" value="EF-hand-dom_pair"/>
</dbReference>
<keyword evidence="2" id="KW-0106">Calcium</keyword>
<name>A0A5N3VSN3_MUNMU</name>
<protein>
    <recommendedName>
        <fullName evidence="8">EF-hand domain-containing protein</fullName>
    </recommendedName>
</protein>
<organism evidence="6 7">
    <name type="scientific">Muntiacus muntjak</name>
    <name type="common">Barking deer</name>
    <name type="synonym">Indian muntjac</name>
    <dbReference type="NCBI Taxonomy" id="9888"/>
    <lineage>
        <taxon>Eukaryota</taxon>
        <taxon>Metazoa</taxon>
        <taxon>Chordata</taxon>
        <taxon>Craniata</taxon>
        <taxon>Vertebrata</taxon>
        <taxon>Euteleostomi</taxon>
        <taxon>Mammalia</taxon>
        <taxon>Eutheria</taxon>
        <taxon>Laurasiatheria</taxon>
        <taxon>Artiodactyla</taxon>
        <taxon>Ruminantia</taxon>
        <taxon>Pecora</taxon>
        <taxon>Cervidae</taxon>
        <taxon>Muntiacinae</taxon>
        <taxon>Muntiacus</taxon>
    </lineage>
</organism>
<feature type="compositionally biased region" description="Basic and acidic residues" evidence="3">
    <location>
        <begin position="353"/>
        <end position="364"/>
    </location>
</feature>
<dbReference type="PROSITE" id="PS00018">
    <property type="entry name" value="EF_HAND_1"/>
    <property type="match status" value="1"/>
</dbReference>
<accession>A0A5N3VSN3</accession>
<keyword evidence="1" id="KW-0479">Metal-binding</keyword>
<dbReference type="SUPFAM" id="SSF47473">
    <property type="entry name" value="EF-hand"/>
    <property type="match status" value="1"/>
</dbReference>
<dbReference type="EMBL" id="VCEA01000002">
    <property type="protein sequence ID" value="KAB0352379.1"/>
    <property type="molecule type" value="Genomic_DNA"/>
</dbReference>
<dbReference type="InterPro" id="IPR000261">
    <property type="entry name" value="EH_dom"/>
</dbReference>
<evidence type="ECO:0000259" key="5">
    <source>
        <dbReference type="PROSITE" id="PS50222"/>
    </source>
</evidence>
<dbReference type="AlphaFoldDB" id="A0A5N3VSN3"/>
<gene>
    <name evidence="6" type="ORF">FD754_017236</name>
</gene>
<dbReference type="GO" id="GO:0005886">
    <property type="term" value="C:plasma membrane"/>
    <property type="evidence" value="ECO:0007669"/>
    <property type="project" value="TreeGrafter"/>
</dbReference>
<dbReference type="Gene3D" id="1.10.238.10">
    <property type="entry name" value="EF-hand"/>
    <property type="match status" value="1"/>
</dbReference>
<feature type="domain" description="EF-hand" evidence="5">
    <location>
        <begin position="214"/>
        <end position="249"/>
    </location>
</feature>
<dbReference type="GO" id="GO:0005509">
    <property type="term" value="F:calcium ion binding"/>
    <property type="evidence" value="ECO:0007669"/>
    <property type="project" value="InterPro"/>
</dbReference>
<dbReference type="GO" id="GO:0005737">
    <property type="term" value="C:cytoplasm"/>
    <property type="evidence" value="ECO:0007669"/>
    <property type="project" value="TreeGrafter"/>
</dbReference>
<evidence type="ECO:0008006" key="8">
    <source>
        <dbReference type="Google" id="ProtNLM"/>
    </source>
</evidence>
<sequence>DSTRKVQIKLTFGSYRVIKNNHSLMQLIFIENLLYANFWLGKSELYLSRQFKGLPWWLRVKDLPLSKVMASKDEQECHHATSYSSDSENQGSYASITPPPPTTWQGTSEKGRKKNRHPSGGNSERPLAEPGPFWSPFVWLRHSPLPPQENWVSFADIPPTIRTVASVTTANEIRRQSSSYDDPWEITYEQRQYYVNQIYLLKQIYSYFFAKLKLPILELSHIWRLLDFDKDGALTLVEFCAACHLIVARKNGYDLQKKLPESLMPKLIDLEDSADVCDQPGEVGYSGCPAEAPPSKSLSMPEQCETFSECSSSSQTLTQFDTNTAPAGPNTAIVHPVPIRMTPSKIHMQEMELRRTGSDSDGYRTSDSFTSDPEQIGNNVTHPRPQPSHSRSSSLGMNQTFSITSQQQAGGVAQPPAVPSRPQPSQQIPEQPNFADFSQLEIIAANEEQMMKPRNIQRSCFAKTDSKIKEKTAASAPANMSKGTTPVAPPPKPTGVLAVILASQPSISCSVGKNKKAIQVSTRRSNETNTVLARFNSELHTSLEVQLNSFDYSLTYKPVADNCEHTHF</sequence>
<reference evidence="6 7" key="1">
    <citation type="submission" date="2019-06" db="EMBL/GenBank/DDBJ databases">
        <title>Discovery of a novel chromosome fission-fusion reversal in muntjac.</title>
        <authorList>
            <person name="Mudd A.B."/>
            <person name="Bredeson J.V."/>
            <person name="Baum R."/>
            <person name="Hockemeyer D."/>
            <person name="Rokhsar D.S."/>
        </authorList>
    </citation>
    <scope>NUCLEOTIDE SEQUENCE [LARGE SCALE GENOMIC DNA]</scope>
    <source>
        <strain evidence="6">UTSW_UCB_Mm</strain>
        <tissue evidence="6">Fibroblast cell line</tissue>
    </source>
</reference>
<dbReference type="GO" id="GO:0006897">
    <property type="term" value="P:endocytosis"/>
    <property type="evidence" value="ECO:0007669"/>
    <property type="project" value="TreeGrafter"/>
</dbReference>
<dbReference type="PANTHER" id="PTHR11216">
    <property type="entry name" value="EH DOMAIN"/>
    <property type="match status" value="1"/>
</dbReference>
<dbReference type="SMART" id="SM00027">
    <property type="entry name" value="EH"/>
    <property type="match status" value="1"/>
</dbReference>
<evidence type="ECO:0000256" key="1">
    <source>
        <dbReference type="ARBA" id="ARBA00022723"/>
    </source>
</evidence>
<feature type="non-terminal residue" evidence="6">
    <location>
        <position position="1"/>
    </location>
</feature>
<dbReference type="Pfam" id="PF12763">
    <property type="entry name" value="EH"/>
    <property type="match status" value="1"/>
</dbReference>
<dbReference type="PROSITE" id="PS50222">
    <property type="entry name" value="EF_HAND_2"/>
    <property type="match status" value="1"/>
</dbReference>
<feature type="region of interest" description="Disordered" evidence="3">
    <location>
        <begin position="353"/>
        <end position="431"/>
    </location>
</feature>
<dbReference type="Proteomes" id="UP000326458">
    <property type="component" value="Unassembled WGS sequence"/>
</dbReference>
<evidence type="ECO:0000256" key="2">
    <source>
        <dbReference type="ARBA" id="ARBA00022837"/>
    </source>
</evidence>
<proteinExistence type="predicted"/>
<evidence type="ECO:0000313" key="6">
    <source>
        <dbReference type="EMBL" id="KAB0352379.1"/>
    </source>
</evidence>
<keyword evidence="7" id="KW-1185">Reference proteome</keyword>
<evidence type="ECO:0000313" key="7">
    <source>
        <dbReference type="Proteomes" id="UP000326458"/>
    </source>
</evidence>
<comment type="caution">
    <text evidence="6">The sequence shown here is derived from an EMBL/GenBank/DDBJ whole genome shotgun (WGS) entry which is preliminary data.</text>
</comment>
<dbReference type="GO" id="GO:0016197">
    <property type="term" value="P:endosomal transport"/>
    <property type="evidence" value="ECO:0007669"/>
    <property type="project" value="TreeGrafter"/>
</dbReference>
<dbReference type="InterPro" id="IPR002048">
    <property type="entry name" value="EF_hand_dom"/>
</dbReference>